<comment type="similarity">
    <text evidence="1 2">Belongs to the phospholipid scramblase family.</text>
</comment>
<feature type="region of interest" description="Disordered" evidence="3">
    <location>
        <begin position="82"/>
        <end position="106"/>
    </location>
</feature>
<dbReference type="PANTHER" id="PTHR23248">
    <property type="entry name" value="PHOSPHOLIPID SCRAMBLASE-RELATED"/>
    <property type="match status" value="1"/>
</dbReference>
<dbReference type="RefSeq" id="XP_017889507.1">
    <property type="nucleotide sequence ID" value="XM_018034018.2"/>
</dbReference>
<dbReference type="AlphaFoldDB" id="A0AAJ7NDT7"/>
<comment type="cofactor">
    <cofactor evidence="2">
        <name>Ca(2+)</name>
        <dbReference type="ChEBI" id="CHEBI:29108"/>
    </cofactor>
</comment>
<keyword evidence="2" id="KW-0449">Lipoprotein</keyword>
<protein>
    <recommendedName>
        <fullName evidence="2">Phospholipid scramblase</fullName>
    </recommendedName>
</protein>
<evidence type="ECO:0000256" key="2">
    <source>
        <dbReference type="RuleBase" id="RU363116"/>
    </source>
</evidence>
<gene>
    <name evidence="5" type="primary">LOC108630626</name>
</gene>
<dbReference type="PANTHER" id="PTHR23248:SF9">
    <property type="entry name" value="PHOSPHOLIPID SCRAMBLASE"/>
    <property type="match status" value="1"/>
</dbReference>
<evidence type="ECO:0000313" key="4">
    <source>
        <dbReference type="Proteomes" id="UP000694925"/>
    </source>
</evidence>
<dbReference type="KEGG" id="ccal:108630626"/>
<reference evidence="5" key="1">
    <citation type="submission" date="2025-08" db="UniProtKB">
        <authorList>
            <consortium name="RefSeq"/>
        </authorList>
    </citation>
    <scope>IDENTIFICATION</scope>
    <source>
        <tissue evidence="5">Whole body</tissue>
    </source>
</reference>
<keyword evidence="2" id="KW-0564">Palmitate</keyword>
<proteinExistence type="inferred from homology"/>
<accession>A0AAJ7NDT7</accession>
<dbReference type="GO" id="GO:0005886">
    <property type="term" value="C:plasma membrane"/>
    <property type="evidence" value="ECO:0007669"/>
    <property type="project" value="TreeGrafter"/>
</dbReference>
<dbReference type="Pfam" id="PF03803">
    <property type="entry name" value="Scramblase"/>
    <property type="match status" value="1"/>
</dbReference>
<keyword evidence="2" id="KW-0106">Calcium</keyword>
<evidence type="ECO:0000256" key="1">
    <source>
        <dbReference type="ARBA" id="ARBA00005350"/>
    </source>
</evidence>
<dbReference type="Proteomes" id="UP000694925">
    <property type="component" value="Unplaced"/>
</dbReference>
<sequence length="354" mass="39890">MQVSFSYLPDSTIHDLDAPKRSSVFVAYRYQSYSFIHVQTKVRERGGKKDRYGSRSNTITELEMDSSNSSPMDVIATAPAPGAFSRPEPGNVLPGTSEPGPELSQGGWSPLSTICPPGLEFLIPLDQLRVRRKLGILDPGYVYKVMNNRNEKLLRVWEESKMFARSVYGNYRNCDIYAENVINGTRREVLRMVRDWRWKCNWCLCCSQDLDIYSGDTLLGSVRQNAVYFRGSFSICDASGETVLLVELPYFECGRIKIKSADGVHTLGAIRHAWNGACSGLSLNDYEITFPPDLDVKIKAVLLGACILIEIIYFATRYITMSTSQIAYASSDVSYIPQYLRPVPYAPSTYPRQR</sequence>
<evidence type="ECO:0000313" key="5">
    <source>
        <dbReference type="RefSeq" id="XP_017889507.1"/>
    </source>
</evidence>
<dbReference type="GO" id="GO:0017128">
    <property type="term" value="F:phospholipid scramblase activity"/>
    <property type="evidence" value="ECO:0007669"/>
    <property type="project" value="InterPro"/>
</dbReference>
<comment type="function">
    <text evidence="2">May mediate accelerated ATP-independent bidirectional transbilayer migration of phospholipids upon binding calcium ions that results in a loss of phospholipid asymmetry in the plasma membrane.</text>
</comment>
<evidence type="ECO:0000256" key="3">
    <source>
        <dbReference type="SAM" id="MobiDB-lite"/>
    </source>
</evidence>
<organism evidence="4 5">
    <name type="scientific">Ceratina calcarata</name>
    <dbReference type="NCBI Taxonomy" id="156304"/>
    <lineage>
        <taxon>Eukaryota</taxon>
        <taxon>Metazoa</taxon>
        <taxon>Ecdysozoa</taxon>
        <taxon>Arthropoda</taxon>
        <taxon>Hexapoda</taxon>
        <taxon>Insecta</taxon>
        <taxon>Pterygota</taxon>
        <taxon>Neoptera</taxon>
        <taxon>Endopterygota</taxon>
        <taxon>Hymenoptera</taxon>
        <taxon>Apocrita</taxon>
        <taxon>Aculeata</taxon>
        <taxon>Apoidea</taxon>
        <taxon>Anthophila</taxon>
        <taxon>Apidae</taxon>
        <taxon>Ceratina</taxon>
        <taxon>Zadontomerus</taxon>
    </lineage>
</organism>
<name>A0AAJ7NDT7_9HYME</name>
<keyword evidence="4" id="KW-1185">Reference proteome</keyword>
<dbReference type="GeneID" id="108630626"/>
<dbReference type="InterPro" id="IPR005552">
    <property type="entry name" value="Scramblase"/>
</dbReference>